<name>A0ACD4NIM3_9HYPH</name>
<proteinExistence type="predicted"/>
<keyword evidence="2" id="KW-1185">Reference proteome</keyword>
<organism evidence="1 2">
    <name type="scientific">Antarcticirhabdus aurantiaca</name>
    <dbReference type="NCBI Taxonomy" id="2606717"/>
    <lineage>
        <taxon>Bacteria</taxon>
        <taxon>Pseudomonadati</taxon>
        <taxon>Pseudomonadota</taxon>
        <taxon>Alphaproteobacteria</taxon>
        <taxon>Hyphomicrobiales</taxon>
        <taxon>Aurantimonadaceae</taxon>
        <taxon>Antarcticirhabdus</taxon>
    </lineage>
</organism>
<dbReference type="EMBL" id="CP113520">
    <property type="protein sequence ID" value="WAJ26694.1"/>
    <property type="molecule type" value="Genomic_DNA"/>
</dbReference>
<protein>
    <submittedName>
        <fullName evidence="1">DUF2163 domain-containing protein</fullName>
    </submittedName>
</protein>
<dbReference type="Proteomes" id="UP001163223">
    <property type="component" value="Chromosome"/>
</dbReference>
<sequence>MRTISAGLQAHLDGRAATLCRCWRLKRRDGAVLGFTDHDDALLFEGTRFEAAAGLTGSEAEAVLGLGPGGEEVEGALSSEAIREPDLAAGRYDGAEVEVFAVNWQAVEERVLLGVFDLGEVTREGERFRAELRGAAARLDRMRGRIYSRRCDAALGDARCGIDLGRAGRRVAGTVRSAGPGGIVVEASALGTDFEHGAVSILSGGAAGLEGRLVAVTSESAGAWRLSLLEPLDLAAGDRLQLTVGCDKSFATCKARFANAENFRGFPHLPGSDAAFRIAKRDGLHDGSPLVP</sequence>
<gene>
    <name evidence="1" type="ORF">OXU80_17715</name>
</gene>
<accession>A0ACD4NIM3</accession>
<evidence type="ECO:0000313" key="2">
    <source>
        <dbReference type="Proteomes" id="UP001163223"/>
    </source>
</evidence>
<reference evidence="1" key="1">
    <citation type="submission" date="2022-11" db="EMBL/GenBank/DDBJ databases">
        <title>beta-Carotene-producing bacterium, Jeongeuplla avenae sp. nov., alleviates the salt stress of Arabidopsis seedlings.</title>
        <authorList>
            <person name="Jiang L."/>
            <person name="Lee J."/>
        </authorList>
    </citation>
    <scope>NUCLEOTIDE SEQUENCE</scope>
    <source>
        <strain evidence="1">DY_R2A_6</strain>
    </source>
</reference>
<evidence type="ECO:0000313" key="1">
    <source>
        <dbReference type="EMBL" id="WAJ26694.1"/>
    </source>
</evidence>